<keyword evidence="5 9" id="KW-1133">Transmembrane helix</keyword>
<organism evidence="10 11">
    <name type="scientific">Schizothecium vesticola</name>
    <dbReference type="NCBI Taxonomy" id="314040"/>
    <lineage>
        <taxon>Eukaryota</taxon>
        <taxon>Fungi</taxon>
        <taxon>Dikarya</taxon>
        <taxon>Ascomycota</taxon>
        <taxon>Pezizomycotina</taxon>
        <taxon>Sordariomycetes</taxon>
        <taxon>Sordariomycetidae</taxon>
        <taxon>Sordariales</taxon>
        <taxon>Schizotheciaceae</taxon>
        <taxon>Schizothecium</taxon>
    </lineage>
</organism>
<dbReference type="Proteomes" id="UP001172155">
    <property type="component" value="Unassembled WGS sequence"/>
</dbReference>
<evidence type="ECO:0000256" key="4">
    <source>
        <dbReference type="ARBA" id="ARBA00022692"/>
    </source>
</evidence>
<keyword evidence="6" id="KW-0406">Ion transport</keyword>
<comment type="caution">
    <text evidence="10">The sequence shown here is derived from an EMBL/GenBank/DDBJ whole genome shotgun (WGS) entry which is preliminary data.</text>
</comment>
<dbReference type="PANTHER" id="PTHR33281">
    <property type="entry name" value="UPF0187 PROTEIN YNEE"/>
    <property type="match status" value="1"/>
</dbReference>
<comment type="subcellular location">
    <subcellularLocation>
        <location evidence="1">Cell membrane</location>
        <topology evidence="1">Multi-pass membrane protein</topology>
    </subcellularLocation>
</comment>
<dbReference type="GO" id="GO:0005254">
    <property type="term" value="F:chloride channel activity"/>
    <property type="evidence" value="ECO:0007669"/>
    <property type="project" value="InterPro"/>
</dbReference>
<dbReference type="Pfam" id="PF25539">
    <property type="entry name" value="Bestrophin_2"/>
    <property type="match status" value="1"/>
</dbReference>
<evidence type="ECO:0000256" key="9">
    <source>
        <dbReference type="SAM" id="Phobius"/>
    </source>
</evidence>
<evidence type="ECO:0000256" key="5">
    <source>
        <dbReference type="ARBA" id="ARBA00022989"/>
    </source>
</evidence>
<feature type="transmembrane region" description="Helical" evidence="9">
    <location>
        <begin position="124"/>
        <end position="147"/>
    </location>
</feature>
<evidence type="ECO:0000256" key="1">
    <source>
        <dbReference type="ARBA" id="ARBA00004651"/>
    </source>
</evidence>
<evidence type="ECO:0000256" key="2">
    <source>
        <dbReference type="ARBA" id="ARBA00022448"/>
    </source>
</evidence>
<evidence type="ECO:0000256" key="8">
    <source>
        <dbReference type="SAM" id="MobiDB-lite"/>
    </source>
</evidence>
<evidence type="ECO:0000256" key="6">
    <source>
        <dbReference type="ARBA" id="ARBA00023065"/>
    </source>
</evidence>
<protein>
    <submittedName>
        <fullName evidence="10">Bestrophin, RFP-TM, chloride channel-domain-containing protein</fullName>
    </submittedName>
</protein>
<evidence type="ECO:0000313" key="11">
    <source>
        <dbReference type="Proteomes" id="UP001172155"/>
    </source>
</evidence>
<keyword evidence="2" id="KW-0813">Transport</keyword>
<feature type="transmembrane region" description="Helical" evidence="9">
    <location>
        <begin position="337"/>
        <end position="358"/>
    </location>
</feature>
<keyword evidence="11" id="KW-1185">Reference proteome</keyword>
<evidence type="ECO:0000256" key="3">
    <source>
        <dbReference type="ARBA" id="ARBA00022475"/>
    </source>
</evidence>
<dbReference type="PANTHER" id="PTHR33281:SF19">
    <property type="entry name" value="VOLTAGE-DEPENDENT ANION CHANNEL-FORMING PROTEIN YNEE"/>
    <property type="match status" value="1"/>
</dbReference>
<dbReference type="AlphaFoldDB" id="A0AA40K0I0"/>
<sequence length="492" mass="54725">MGGEDGGAAPAEALAPPPGQAPAAAPADQNRPADIAIIKHEKSLADLVSPLSPHDAGPPYLRRRSSSIDAGVYFKGPRNTEKHSKWPIFLQMHGSIMPKMILPLVSVAAWATLFTVIHMKVTKIGISSILLTVLGFVVGLGLSFRSSTAYERYNEGRRYWAQLVLTSQNLARIFWVHAKEREGELGKKDLLAKLTALNLIVAFSIALKHKLRFEPYTYYADIDQLVAHLDIFAKDATTEQRLKEWKTKKSSFFKGIGEYLGISFAESNPRKAVKQAEDPLGNLPLEIISYLGGFADELVANGQLPVAMHQTMCYNNLLALNDVLTGTDRVLNTPLPIAYAIAIAQITWVYVLLLPFQLLIQLEWITIPATVAAAYIILGILMIGREIENPFGSDVNDLPLEVFCKQIAGDMDVIASRAKAPNSTWVETSKNMPLFPTVKLGYTDLATVSEQEIRGLVKERIRRRMTGHYDYLEDREYHERKHIPHKTTVEEV</sequence>
<evidence type="ECO:0000256" key="7">
    <source>
        <dbReference type="ARBA" id="ARBA00023136"/>
    </source>
</evidence>
<reference evidence="10" key="1">
    <citation type="submission" date="2023-06" db="EMBL/GenBank/DDBJ databases">
        <title>Genome-scale phylogeny and comparative genomics of the fungal order Sordariales.</title>
        <authorList>
            <consortium name="Lawrence Berkeley National Laboratory"/>
            <person name="Hensen N."/>
            <person name="Bonometti L."/>
            <person name="Westerberg I."/>
            <person name="Brannstrom I.O."/>
            <person name="Guillou S."/>
            <person name="Cros-Aarteil S."/>
            <person name="Calhoun S."/>
            <person name="Haridas S."/>
            <person name="Kuo A."/>
            <person name="Mondo S."/>
            <person name="Pangilinan J."/>
            <person name="Riley R."/>
            <person name="LaButti K."/>
            <person name="Andreopoulos B."/>
            <person name="Lipzen A."/>
            <person name="Chen C."/>
            <person name="Yanf M."/>
            <person name="Daum C."/>
            <person name="Ng V."/>
            <person name="Clum A."/>
            <person name="Steindorff A."/>
            <person name="Ohm R."/>
            <person name="Martin F."/>
            <person name="Silar P."/>
            <person name="Natvig D."/>
            <person name="Lalanne C."/>
            <person name="Gautier V."/>
            <person name="Ament-velasquez S.L."/>
            <person name="Kruys A."/>
            <person name="Hutchinson M.I."/>
            <person name="Powell A.J."/>
            <person name="Barry K."/>
            <person name="Miller A.N."/>
            <person name="Grigoriev I.V."/>
            <person name="Debuchy R."/>
            <person name="Gladieux P."/>
            <person name="Thoren M.H."/>
            <person name="Johannesson H."/>
        </authorList>
    </citation>
    <scope>NUCLEOTIDE SEQUENCE</scope>
    <source>
        <strain evidence="10">SMH3187-1</strain>
    </source>
</reference>
<name>A0AA40K0I0_9PEZI</name>
<keyword evidence="4 9" id="KW-0812">Transmembrane</keyword>
<feature type="transmembrane region" description="Helical" evidence="9">
    <location>
        <begin position="364"/>
        <end position="383"/>
    </location>
</feature>
<keyword evidence="7 9" id="KW-0472">Membrane</keyword>
<proteinExistence type="predicted"/>
<evidence type="ECO:0000313" key="10">
    <source>
        <dbReference type="EMBL" id="KAK0741448.1"/>
    </source>
</evidence>
<feature type="region of interest" description="Disordered" evidence="8">
    <location>
        <begin position="1"/>
        <end position="32"/>
    </location>
</feature>
<feature type="transmembrane region" description="Helical" evidence="9">
    <location>
        <begin position="190"/>
        <end position="207"/>
    </location>
</feature>
<accession>A0AA40K0I0</accession>
<dbReference type="EMBL" id="JAUKUD010000006">
    <property type="protein sequence ID" value="KAK0741448.1"/>
    <property type="molecule type" value="Genomic_DNA"/>
</dbReference>
<dbReference type="GO" id="GO:0005886">
    <property type="term" value="C:plasma membrane"/>
    <property type="evidence" value="ECO:0007669"/>
    <property type="project" value="UniProtKB-SubCell"/>
</dbReference>
<gene>
    <name evidence="10" type="ORF">B0T18DRAFT_491810</name>
</gene>
<feature type="transmembrane region" description="Helical" evidence="9">
    <location>
        <begin position="100"/>
        <end position="118"/>
    </location>
</feature>
<keyword evidence="3" id="KW-1003">Cell membrane</keyword>
<dbReference type="InterPro" id="IPR044669">
    <property type="entry name" value="YneE/VCCN1/2-like"/>
</dbReference>